<evidence type="ECO:0000256" key="2">
    <source>
        <dbReference type="SAM" id="Phobius"/>
    </source>
</evidence>
<feature type="domain" description="F-box" evidence="3">
    <location>
        <begin position="406"/>
        <end position="453"/>
    </location>
</feature>
<keyword evidence="5" id="KW-1185">Reference proteome</keyword>
<reference evidence="4 5" key="1">
    <citation type="journal article" date="2019" name="Nat. Ecol. Evol.">
        <title>Megaphylogeny resolves global patterns of mushroom evolution.</title>
        <authorList>
            <person name="Varga T."/>
            <person name="Krizsan K."/>
            <person name="Foldi C."/>
            <person name="Dima B."/>
            <person name="Sanchez-Garcia M."/>
            <person name="Sanchez-Ramirez S."/>
            <person name="Szollosi G.J."/>
            <person name="Szarkandi J.G."/>
            <person name="Papp V."/>
            <person name="Albert L."/>
            <person name="Andreopoulos W."/>
            <person name="Angelini C."/>
            <person name="Antonin V."/>
            <person name="Barry K.W."/>
            <person name="Bougher N.L."/>
            <person name="Buchanan P."/>
            <person name="Buyck B."/>
            <person name="Bense V."/>
            <person name="Catcheside P."/>
            <person name="Chovatia M."/>
            <person name="Cooper J."/>
            <person name="Damon W."/>
            <person name="Desjardin D."/>
            <person name="Finy P."/>
            <person name="Geml J."/>
            <person name="Haridas S."/>
            <person name="Hughes K."/>
            <person name="Justo A."/>
            <person name="Karasinski D."/>
            <person name="Kautmanova I."/>
            <person name="Kiss B."/>
            <person name="Kocsube S."/>
            <person name="Kotiranta H."/>
            <person name="LaButti K.M."/>
            <person name="Lechner B.E."/>
            <person name="Liimatainen K."/>
            <person name="Lipzen A."/>
            <person name="Lukacs Z."/>
            <person name="Mihaltcheva S."/>
            <person name="Morgado L.N."/>
            <person name="Niskanen T."/>
            <person name="Noordeloos M.E."/>
            <person name="Ohm R.A."/>
            <person name="Ortiz-Santana B."/>
            <person name="Ovrebo C."/>
            <person name="Racz N."/>
            <person name="Riley R."/>
            <person name="Savchenko A."/>
            <person name="Shiryaev A."/>
            <person name="Soop K."/>
            <person name="Spirin V."/>
            <person name="Szebenyi C."/>
            <person name="Tomsovsky M."/>
            <person name="Tulloss R.E."/>
            <person name="Uehling J."/>
            <person name="Grigoriev I.V."/>
            <person name="Vagvolgyi C."/>
            <person name="Papp T."/>
            <person name="Martin F.M."/>
            <person name="Miettinen O."/>
            <person name="Hibbett D.S."/>
            <person name="Nagy L.G."/>
        </authorList>
    </citation>
    <scope>NUCLEOTIDE SEQUENCE [LARGE SCALE GENOMIC DNA]</scope>
    <source>
        <strain evidence="4 5">FP101781</strain>
    </source>
</reference>
<dbReference type="STRING" id="71717.A0A4Y7TIW9"/>
<gene>
    <name evidence="4" type="ORF">FA13DRAFT_1772673</name>
</gene>
<keyword evidence="2" id="KW-1133">Transmembrane helix</keyword>
<dbReference type="Pfam" id="PF12937">
    <property type="entry name" value="F-box-like"/>
    <property type="match status" value="1"/>
</dbReference>
<dbReference type="OrthoDB" id="3256413at2759"/>
<protein>
    <recommendedName>
        <fullName evidence="3">F-box domain-containing protein</fullName>
    </recommendedName>
</protein>
<feature type="region of interest" description="Disordered" evidence="1">
    <location>
        <begin position="1088"/>
        <end position="1118"/>
    </location>
</feature>
<feature type="region of interest" description="Disordered" evidence="1">
    <location>
        <begin position="821"/>
        <end position="860"/>
    </location>
</feature>
<feature type="transmembrane region" description="Helical" evidence="2">
    <location>
        <begin position="158"/>
        <end position="178"/>
    </location>
</feature>
<accession>A0A4Y7TIW9</accession>
<keyword evidence="2" id="KW-0472">Membrane</keyword>
<feature type="transmembrane region" description="Helical" evidence="2">
    <location>
        <begin position="205"/>
        <end position="223"/>
    </location>
</feature>
<keyword evidence="2" id="KW-0812">Transmembrane</keyword>
<dbReference type="InterPro" id="IPR045340">
    <property type="entry name" value="DUF6533"/>
</dbReference>
<dbReference type="Proteomes" id="UP000298030">
    <property type="component" value="Unassembled WGS sequence"/>
</dbReference>
<dbReference type="InterPro" id="IPR036047">
    <property type="entry name" value="F-box-like_dom_sf"/>
</dbReference>
<name>A0A4Y7TIW9_COPMI</name>
<feature type="transmembrane region" description="Helical" evidence="2">
    <location>
        <begin position="120"/>
        <end position="138"/>
    </location>
</feature>
<dbReference type="AlphaFoldDB" id="A0A4Y7TIW9"/>
<evidence type="ECO:0000259" key="3">
    <source>
        <dbReference type="PROSITE" id="PS50181"/>
    </source>
</evidence>
<dbReference type="SMART" id="SM00256">
    <property type="entry name" value="FBOX"/>
    <property type="match status" value="1"/>
</dbReference>
<dbReference type="Pfam" id="PF20151">
    <property type="entry name" value="DUF6533"/>
    <property type="match status" value="1"/>
</dbReference>
<feature type="transmembrane region" description="Helical" evidence="2">
    <location>
        <begin position="83"/>
        <end position="108"/>
    </location>
</feature>
<feature type="region of interest" description="Disordered" evidence="1">
    <location>
        <begin position="1003"/>
        <end position="1057"/>
    </location>
</feature>
<organism evidence="4 5">
    <name type="scientific">Coprinellus micaceus</name>
    <name type="common">Glistening ink-cap mushroom</name>
    <name type="synonym">Coprinus micaceus</name>
    <dbReference type="NCBI Taxonomy" id="71717"/>
    <lineage>
        <taxon>Eukaryota</taxon>
        <taxon>Fungi</taxon>
        <taxon>Dikarya</taxon>
        <taxon>Basidiomycota</taxon>
        <taxon>Agaricomycotina</taxon>
        <taxon>Agaricomycetes</taxon>
        <taxon>Agaricomycetidae</taxon>
        <taxon>Agaricales</taxon>
        <taxon>Agaricineae</taxon>
        <taxon>Psathyrellaceae</taxon>
        <taxon>Coprinellus</taxon>
    </lineage>
</organism>
<feature type="compositionally biased region" description="Low complexity" evidence="1">
    <location>
        <begin position="1088"/>
        <end position="1108"/>
    </location>
</feature>
<evidence type="ECO:0000256" key="1">
    <source>
        <dbReference type="SAM" id="MobiDB-lite"/>
    </source>
</evidence>
<feature type="region of interest" description="Disordered" evidence="1">
    <location>
        <begin position="891"/>
        <end position="972"/>
    </location>
</feature>
<feature type="compositionally biased region" description="Low complexity" evidence="1">
    <location>
        <begin position="1034"/>
        <end position="1054"/>
    </location>
</feature>
<comment type="caution">
    <text evidence="4">The sequence shown here is derived from an EMBL/GenBank/DDBJ whole genome shotgun (WGS) entry which is preliminary data.</text>
</comment>
<proteinExistence type="predicted"/>
<dbReference type="EMBL" id="QPFP01000010">
    <property type="protein sequence ID" value="TEB34125.1"/>
    <property type="molecule type" value="Genomic_DNA"/>
</dbReference>
<dbReference type="Gene3D" id="1.20.1280.50">
    <property type="match status" value="1"/>
</dbReference>
<feature type="compositionally biased region" description="Polar residues" evidence="1">
    <location>
        <begin position="848"/>
        <end position="857"/>
    </location>
</feature>
<evidence type="ECO:0000313" key="5">
    <source>
        <dbReference type="Proteomes" id="UP000298030"/>
    </source>
</evidence>
<evidence type="ECO:0000313" key="4">
    <source>
        <dbReference type="EMBL" id="TEB34125.1"/>
    </source>
</evidence>
<dbReference type="CDD" id="cd09917">
    <property type="entry name" value="F-box_SF"/>
    <property type="match status" value="1"/>
</dbReference>
<sequence>MASAANAQELIANARSAFSNKCIDVAAYTLYMSDFLQSFEEEVTLIWGQGWTLGKTLFLLLRYNTLLYIIFCGITGNTDDAPLWVLAIDNVASLVLPYLQLGIFLLCIHALLGATRAWKYVLVTAYLVMLAFSSTLMINHLAALGRGESVRTIFRVIGNYWVFARNLALLLLGATALYKRCYTHVKRTGQDRQTSLFAILRRDGLFYYLGILGTTLWACIFYTPGFPVRTRVTAYSGSLGRVIGAILANRMIMNLRKTVSGGDTVEAEDVSTLWFAHEPQGAEPRRHLRLMATEFNCGHRDQIIDNGPAVTTGLRPSSISYAIVPSYAGPTHQNQKRGTSAPDCPRTVLRIRLPSPLSFHILPHHWLLGSTTPLKGRNMTITPPHPKKLGYTAEDMLLAEKQRAKAVKMPFLPVELIVNILGYLEAIDLIRCTLVCKFFDRLVNESSRLMYTLELAKARMVSVLPPEDTPTFASRLSMLRTREQDWRVLGWQRRTFVDLPPTGSLYEFVGGVYANGREGDNRLTTSISFLELPSADTREDQLKTWSHSMPDLNIIDFTMDPGQDLLVLVAVALPQSEYIYELHVRSIKANQSPRQGSFATAVEVITAVRVQVCGDLVALLIKDVMENSGGHLEIWNWKAGPTHSCSLPRTQGIDDFSFLTESVALIVRPTGQFEVYDFLDPAHHSSEPTLRYAFAFPPLSPGYSYWYISMSNNPTPGYIPKPEENQANMRDFLKGNRQVYHPDPKERVHSCCLYVFNPADPVLHAVSSFVFFIKIETLLNPPMFWFQRPVDREGRMPYCHPSVFEGQPEFAEGMWHRHDEGEEVRVRGGDDEEVARGRGKGKAVDQAGPSSRSSSMDSVYGSGLVAQSEAGAEPPPDSQESLPELELDAHGFLTGDNDYDQLYGPPPYYTFDSQAPSAGPSSSTAASSSSSTSTSTSTYPQPAPCCTHRLNPNRDRDDGAATRPHPLGSLGPAEHAVHAIYGLRAVESVEVSKMTAERQFDIDNWPIGRGGSSSLDAQGSGGGGVGGTTGGPAGPTTTTTVIGGVTVTMTTNGPQRREKRFLRVRDFSPYSIQLAQEAAVASRAFSSSLASTPPSSSSSTASHPTSRPHTPHDFTSHPIFKGKGRCRSVWRTPKVVGEPSRVPAMGVFQHDIVSMLPYVETVSDETFEVTDVMMDDERVLLLKRGTQGRLKSLEVLMM</sequence>
<dbReference type="SUPFAM" id="SSF81383">
    <property type="entry name" value="F-box domain"/>
    <property type="match status" value="1"/>
</dbReference>
<dbReference type="InterPro" id="IPR001810">
    <property type="entry name" value="F-box_dom"/>
</dbReference>
<feature type="compositionally biased region" description="Gly residues" evidence="1">
    <location>
        <begin position="1019"/>
        <end position="1033"/>
    </location>
</feature>
<dbReference type="PROSITE" id="PS50181">
    <property type="entry name" value="FBOX"/>
    <property type="match status" value="1"/>
</dbReference>
<feature type="transmembrane region" description="Helical" evidence="2">
    <location>
        <begin position="57"/>
        <end position="77"/>
    </location>
</feature>
<feature type="compositionally biased region" description="Low complexity" evidence="1">
    <location>
        <begin position="913"/>
        <end position="940"/>
    </location>
</feature>